<gene>
    <name evidence="2" type="ORF">DXN04_28925</name>
</gene>
<evidence type="ECO:0000313" key="3">
    <source>
        <dbReference type="Proteomes" id="UP000261174"/>
    </source>
</evidence>
<protein>
    <submittedName>
        <fullName evidence="2">DUF3592 domain-containing protein</fullName>
    </submittedName>
</protein>
<dbReference type="Proteomes" id="UP000261174">
    <property type="component" value="Unassembled WGS sequence"/>
</dbReference>
<proteinExistence type="predicted"/>
<name>A0A3E1NTX6_9BACT</name>
<evidence type="ECO:0000313" key="2">
    <source>
        <dbReference type="EMBL" id="RFM31405.1"/>
    </source>
</evidence>
<dbReference type="EMBL" id="QTJV01000014">
    <property type="protein sequence ID" value="RFM31405.1"/>
    <property type="molecule type" value="Genomic_DNA"/>
</dbReference>
<evidence type="ECO:0000256" key="1">
    <source>
        <dbReference type="SAM" id="Phobius"/>
    </source>
</evidence>
<feature type="transmembrane region" description="Helical" evidence="1">
    <location>
        <begin position="6"/>
        <end position="23"/>
    </location>
</feature>
<keyword evidence="1" id="KW-0812">Transmembrane</keyword>
<comment type="caution">
    <text evidence="2">The sequence shown here is derived from an EMBL/GenBank/DDBJ whole genome shotgun (WGS) entry which is preliminary data.</text>
</comment>
<accession>A0A3E1NTX6</accession>
<keyword evidence="1" id="KW-0472">Membrane</keyword>
<keyword evidence="1" id="KW-1133">Transmembrane helix</keyword>
<sequence>MLSLIMLLLADFCFMMFLLQALNRARYLYSIHSNGERCEGVIIAMVESENQDNDLMYDPVIEFQAHNGRHIFPADRPGISKPEIGKIVNVRYLKDDPTTAMVEPGDKLARLIMLSAVFCVVFLVINWMWITSVLNN</sequence>
<keyword evidence="3" id="KW-1185">Reference proteome</keyword>
<dbReference type="RefSeq" id="WP_116856903.1">
    <property type="nucleotide sequence ID" value="NZ_QTJV01000014.1"/>
</dbReference>
<dbReference type="AlphaFoldDB" id="A0A3E1NTX6"/>
<reference evidence="2 3" key="1">
    <citation type="submission" date="2018-08" db="EMBL/GenBank/DDBJ databases">
        <title>Chitinophaga sp. K20C18050901, a novel bacterium isolated from forest soil.</title>
        <authorList>
            <person name="Wang C."/>
        </authorList>
    </citation>
    <scope>NUCLEOTIDE SEQUENCE [LARGE SCALE GENOMIC DNA]</scope>
    <source>
        <strain evidence="2 3">K20C18050901</strain>
    </source>
</reference>
<feature type="transmembrane region" description="Helical" evidence="1">
    <location>
        <begin position="111"/>
        <end position="130"/>
    </location>
</feature>
<organism evidence="2 3">
    <name type="scientific">Chitinophaga silvisoli</name>
    <dbReference type="NCBI Taxonomy" id="2291814"/>
    <lineage>
        <taxon>Bacteria</taxon>
        <taxon>Pseudomonadati</taxon>
        <taxon>Bacteroidota</taxon>
        <taxon>Chitinophagia</taxon>
        <taxon>Chitinophagales</taxon>
        <taxon>Chitinophagaceae</taxon>
        <taxon>Chitinophaga</taxon>
    </lineage>
</organism>